<dbReference type="GO" id="GO:0016298">
    <property type="term" value="F:lipase activity"/>
    <property type="evidence" value="ECO:0007669"/>
    <property type="project" value="InterPro"/>
</dbReference>
<evidence type="ECO:0000313" key="7">
    <source>
        <dbReference type="EMBL" id="VVC40064.1"/>
    </source>
</evidence>
<evidence type="ECO:0000259" key="6">
    <source>
        <dbReference type="Pfam" id="PF00151"/>
    </source>
</evidence>
<dbReference type="FunFam" id="3.40.50.1820:FF:000288">
    <property type="entry name" value="Pancreatic triacylglycerol lipase"/>
    <property type="match status" value="1"/>
</dbReference>
<organism evidence="7 8">
    <name type="scientific">Cinara cedri</name>
    <dbReference type="NCBI Taxonomy" id="506608"/>
    <lineage>
        <taxon>Eukaryota</taxon>
        <taxon>Metazoa</taxon>
        <taxon>Ecdysozoa</taxon>
        <taxon>Arthropoda</taxon>
        <taxon>Hexapoda</taxon>
        <taxon>Insecta</taxon>
        <taxon>Pterygota</taxon>
        <taxon>Neoptera</taxon>
        <taxon>Paraneoptera</taxon>
        <taxon>Hemiptera</taxon>
        <taxon>Sternorrhyncha</taxon>
        <taxon>Aphidomorpha</taxon>
        <taxon>Aphidoidea</taxon>
        <taxon>Aphididae</taxon>
        <taxon>Lachninae</taxon>
        <taxon>Cinara</taxon>
    </lineage>
</organism>
<dbReference type="PRINTS" id="PR00821">
    <property type="entry name" value="TAGLIPASE"/>
</dbReference>
<feature type="region of interest" description="Disordered" evidence="5">
    <location>
        <begin position="861"/>
        <end position="901"/>
    </location>
</feature>
<feature type="compositionally biased region" description="Low complexity" evidence="5">
    <location>
        <begin position="757"/>
        <end position="769"/>
    </location>
</feature>
<dbReference type="OrthoDB" id="199913at2759"/>
<dbReference type="Proteomes" id="UP000325440">
    <property type="component" value="Unassembled WGS sequence"/>
</dbReference>
<feature type="region of interest" description="Disordered" evidence="5">
    <location>
        <begin position="553"/>
        <end position="599"/>
    </location>
</feature>
<dbReference type="SUPFAM" id="SSF53474">
    <property type="entry name" value="alpha/beta-Hydrolases"/>
    <property type="match status" value="1"/>
</dbReference>
<dbReference type="InterPro" id="IPR000734">
    <property type="entry name" value="TAG_lipase"/>
</dbReference>
<evidence type="ECO:0000256" key="5">
    <source>
        <dbReference type="SAM" id="MobiDB-lite"/>
    </source>
</evidence>
<proteinExistence type="inferred from homology"/>
<evidence type="ECO:0000256" key="2">
    <source>
        <dbReference type="ARBA" id="ARBA00010701"/>
    </source>
</evidence>
<dbReference type="Pfam" id="PF00151">
    <property type="entry name" value="Lipase"/>
    <property type="match status" value="1"/>
</dbReference>
<dbReference type="CDD" id="cd00707">
    <property type="entry name" value="Pancreat_lipase_like"/>
    <property type="match status" value="1"/>
</dbReference>
<keyword evidence="3" id="KW-0964">Secreted</keyword>
<evidence type="ECO:0000256" key="3">
    <source>
        <dbReference type="ARBA" id="ARBA00022525"/>
    </source>
</evidence>
<keyword evidence="8" id="KW-1185">Reference proteome</keyword>
<sequence length="901" mass="99032">MDITVLKKLTRSGFILLHVTVLLIVNGQVKCTGTKWANAELEAADELSDIQIYKSVVHSMEEWKQQKSTSKRHKRAETTACYPEVGCFDTSGPYGYIGMVPNHPEEVNTRFLLYSSRRSRRDTPLLDVAFTNMTAIWHWAGKAFNVSAPTKVIVHGFGSSCSNVWVYEMRSALMDVVDCNVICVDWEAGAIIPNYVRAAANTRLVGKQVAMLIAGLAAKANLPIENVHLIGFSLGAHAAGYAGAELKNLSRITGLDPAGPLFENQDSKTRLDSTDAKFVDVIHSNGENLILGGLGAWQPMGHVDYYPNGGRMQKGCSNLFVGAVTDIIWSAPEVYGRSLCNHRRAYKFFTDSVSPGCAFPAVPCDSYEKFLEGECFPCKDKSKCGNMGYHSDKSPAHGKMYLLTRDEEPFCAHQYIVKIYNSPSALPVVSYGKLQIVLFGQLDINETFTITNKDDATLSLGETMKKIIVPHPALQGFSRVQITYTAYKGWLSNGLSKWSIDKFILTDSYGNSQSVCQRGLVMQSEVPVVLPLYPGDCNLPELMLQPINNAGDIRDKTDHGNGQPEYGQQYINDSIADSDPSSSSSRPGDLSPSSAETGLPAELSATLGVGIKEYMNVPWMPLVDIAETEPTGNSLDPSLDRREQSGRGFTNGVSRTSNKTSSTMAPTVVSGPSDYPAAVAGPEASGTTQLVMVTPLPQSSTSDVEDDQFPYDELQVQQVAGKTGNGTAAEINEPVLRPKSRFRMYRMPDGSATSVNSTSSLQSTPLQQTNDSAESSGSTTAERSFIVHLLPQKLMNMIEQAERYARMAFSPFMWPTKERTQRALKQFPRFLFNNNNTSEQVVNVQQDDGPKRFIPLTYDDHQESEDQPNGRINMETRIVPAMTDDSPTVEEDTDISKEDIR</sequence>
<name>A0A5E4N8V6_9HEMI</name>
<feature type="compositionally biased region" description="Polar residues" evidence="5">
    <location>
        <begin position="770"/>
        <end position="779"/>
    </location>
</feature>
<feature type="compositionally biased region" description="Polar residues" evidence="5">
    <location>
        <begin position="647"/>
        <end position="665"/>
    </location>
</feature>
<dbReference type="GO" id="GO:0005615">
    <property type="term" value="C:extracellular space"/>
    <property type="evidence" value="ECO:0007669"/>
    <property type="project" value="TreeGrafter"/>
</dbReference>
<dbReference type="EMBL" id="CABPRJ010001900">
    <property type="protein sequence ID" value="VVC40064.1"/>
    <property type="molecule type" value="Genomic_DNA"/>
</dbReference>
<feature type="region of interest" description="Disordered" evidence="5">
    <location>
        <begin position="628"/>
        <end position="681"/>
    </location>
</feature>
<dbReference type="AlphaFoldDB" id="A0A5E4N8V6"/>
<feature type="compositionally biased region" description="Low complexity" evidence="5">
    <location>
        <begin position="573"/>
        <end position="594"/>
    </location>
</feature>
<dbReference type="InterPro" id="IPR033906">
    <property type="entry name" value="Lipase_N"/>
</dbReference>
<evidence type="ECO:0000313" key="8">
    <source>
        <dbReference type="Proteomes" id="UP000325440"/>
    </source>
</evidence>
<dbReference type="InterPro" id="IPR029058">
    <property type="entry name" value="AB_hydrolase_fold"/>
</dbReference>
<dbReference type="Gene3D" id="3.40.50.1820">
    <property type="entry name" value="alpha/beta hydrolase"/>
    <property type="match status" value="1"/>
</dbReference>
<dbReference type="PANTHER" id="PTHR11610:SF186">
    <property type="entry name" value="FI22312P1"/>
    <property type="match status" value="1"/>
</dbReference>
<feature type="region of interest" description="Disordered" evidence="5">
    <location>
        <begin position="721"/>
        <end position="779"/>
    </location>
</feature>
<protein>
    <submittedName>
        <fullName evidence="7">Triacylglycerol lipase family,Lipase/vitellogenin,Lipase, N-terminal,Alpha/Beta</fullName>
    </submittedName>
</protein>
<gene>
    <name evidence="7" type="ORF">CINCED_3A008565</name>
</gene>
<reference evidence="7 8" key="1">
    <citation type="submission" date="2019-08" db="EMBL/GenBank/DDBJ databases">
        <authorList>
            <person name="Alioto T."/>
            <person name="Alioto T."/>
            <person name="Gomez Garrido J."/>
        </authorList>
    </citation>
    <scope>NUCLEOTIDE SEQUENCE [LARGE SCALE GENOMIC DNA]</scope>
</reference>
<dbReference type="InterPro" id="IPR013818">
    <property type="entry name" value="Lipase"/>
</dbReference>
<feature type="domain" description="Lipase" evidence="6">
    <location>
        <begin position="99"/>
        <end position="410"/>
    </location>
</feature>
<dbReference type="PANTHER" id="PTHR11610">
    <property type="entry name" value="LIPASE"/>
    <property type="match status" value="1"/>
</dbReference>
<comment type="subcellular location">
    <subcellularLocation>
        <location evidence="1">Secreted</location>
    </subcellularLocation>
</comment>
<evidence type="ECO:0000256" key="1">
    <source>
        <dbReference type="ARBA" id="ARBA00004613"/>
    </source>
</evidence>
<accession>A0A5E4N8V6</accession>
<dbReference type="GO" id="GO:0016042">
    <property type="term" value="P:lipid catabolic process"/>
    <property type="evidence" value="ECO:0007669"/>
    <property type="project" value="TreeGrafter"/>
</dbReference>
<evidence type="ECO:0000256" key="4">
    <source>
        <dbReference type="RuleBase" id="RU004262"/>
    </source>
</evidence>
<comment type="similarity">
    <text evidence="2 4">Belongs to the AB hydrolase superfamily. Lipase family.</text>
</comment>